<accession>A0A841KV13</accession>
<name>A0A841KV13_9FIRM</name>
<organism evidence="1 2">
    <name type="scientific">Anaerosolibacter carboniphilus</name>
    <dbReference type="NCBI Taxonomy" id="1417629"/>
    <lineage>
        <taxon>Bacteria</taxon>
        <taxon>Bacillati</taxon>
        <taxon>Bacillota</taxon>
        <taxon>Clostridia</taxon>
        <taxon>Peptostreptococcales</taxon>
        <taxon>Thermotaleaceae</taxon>
        <taxon>Anaerosolibacter</taxon>
    </lineage>
</organism>
<sequence>MKKLLLFFILGMISMFGLIGCTEDELTSNMKDFKIIYDVKQLEPEVQEWIQTTQGSTGIYKNQFTCGSFILISLGDHQEHLIKDIKVKKDNYGYIFNITLKESIPDRQPLDHMLVSPIILETSAADDTARYDVKVIYQ</sequence>
<evidence type="ECO:0008006" key="3">
    <source>
        <dbReference type="Google" id="ProtNLM"/>
    </source>
</evidence>
<evidence type="ECO:0000313" key="2">
    <source>
        <dbReference type="Proteomes" id="UP000579281"/>
    </source>
</evidence>
<dbReference type="Proteomes" id="UP000579281">
    <property type="component" value="Unassembled WGS sequence"/>
</dbReference>
<protein>
    <recommendedName>
        <fullName evidence="3">PrcB C-terminal domain-containing protein</fullName>
    </recommendedName>
</protein>
<reference evidence="1 2" key="1">
    <citation type="submission" date="2020-08" db="EMBL/GenBank/DDBJ databases">
        <title>Genomic Encyclopedia of Type Strains, Phase IV (KMG-IV): sequencing the most valuable type-strain genomes for metagenomic binning, comparative biology and taxonomic classification.</title>
        <authorList>
            <person name="Goeker M."/>
        </authorList>
    </citation>
    <scope>NUCLEOTIDE SEQUENCE [LARGE SCALE GENOMIC DNA]</scope>
    <source>
        <strain evidence="1 2">DSM 103526</strain>
    </source>
</reference>
<dbReference type="RefSeq" id="WP_184307048.1">
    <property type="nucleotide sequence ID" value="NZ_JACHEN010000001.1"/>
</dbReference>
<dbReference type="EMBL" id="JACHEN010000001">
    <property type="protein sequence ID" value="MBB6214015.1"/>
    <property type="molecule type" value="Genomic_DNA"/>
</dbReference>
<evidence type="ECO:0000313" key="1">
    <source>
        <dbReference type="EMBL" id="MBB6214015.1"/>
    </source>
</evidence>
<proteinExistence type="predicted"/>
<dbReference type="PROSITE" id="PS51257">
    <property type="entry name" value="PROKAR_LIPOPROTEIN"/>
    <property type="match status" value="1"/>
</dbReference>
<comment type="caution">
    <text evidence="1">The sequence shown here is derived from an EMBL/GenBank/DDBJ whole genome shotgun (WGS) entry which is preliminary data.</text>
</comment>
<gene>
    <name evidence="1" type="ORF">HNQ80_000084</name>
</gene>
<dbReference type="AlphaFoldDB" id="A0A841KV13"/>
<keyword evidence="2" id="KW-1185">Reference proteome</keyword>